<evidence type="ECO:0000313" key="4">
    <source>
        <dbReference type="EMBL" id="EEU35062.1"/>
    </source>
</evidence>
<dbReference type="InterPro" id="IPR008928">
    <property type="entry name" value="6-hairpin_glycosidase_sf"/>
</dbReference>
<evidence type="ECO:0008006" key="6">
    <source>
        <dbReference type="Google" id="ProtNLM"/>
    </source>
</evidence>
<dbReference type="VEuPathDB" id="FungiDB:NECHADRAFT_82453"/>
<evidence type="ECO:0000256" key="1">
    <source>
        <dbReference type="ARBA" id="ARBA00022801"/>
    </source>
</evidence>
<dbReference type="GeneID" id="9679210"/>
<proteinExistence type="inferred from homology"/>
<accession>C7ZLN8</accession>
<dbReference type="InterPro" id="IPR012341">
    <property type="entry name" value="6hp_glycosidase-like_sf"/>
</dbReference>
<sequence>MAPHADRASGDVEADSAPRNGIKSQIVDSEPSRLESTLPLRSQLLELYEDNIAAKIIKTAVNGLVDNNPPAAYPEYVLQSGPEAGEYHLREANFWTCGFFPGSIYSLVERLVKYPQTVPGQQKQQLLEKLVTLGDAWAEPIHAMARRTDTHDMSFMIQPSMRVRWEVLHDQRALDAIITAARSLHTRNNKTVNAIRSWDVLDQKGVDISSATEDFLVIIDSMCNLDLLYYAAAQTGETQLADAATAHAKTLIRSHLRPEKDPRGNKKLFSHFHVVNFDPRSGDIKDRRTGQGYEAKSTWARGQAWGIMGYAQTYLWTTDVEFLETSIAMAEYFIMRLELSPSVVELSVPGENRKRGRYVPLWDFDAPILDESNPLRDSSAGVIAANGMLILSQALAGLRRFEESKRFQDMAITIIKDTLDFSLSQQKTKTVYTDGAVSTEEVEAGSRFDAILRNATANYNAKDHKRYWDHGLVYGDYYLIEFGNRLLKMGLL</sequence>
<comment type="similarity">
    <text evidence="2">Belongs to the glycosyl hydrolase 88 family.</text>
</comment>
<dbReference type="eggNOG" id="ENOG502S0YB">
    <property type="taxonomic scope" value="Eukaryota"/>
</dbReference>
<dbReference type="FunFam" id="1.50.10.10:FF:000048">
    <property type="entry name" value="Unsaturated chondroitin disaccharide hydrolase"/>
    <property type="match status" value="1"/>
</dbReference>
<protein>
    <recommendedName>
        <fullName evidence="6">Glycoside hydrolase family 88</fullName>
    </recommendedName>
</protein>
<dbReference type="Proteomes" id="UP000005206">
    <property type="component" value="Chromosome 7"/>
</dbReference>
<dbReference type="InterPro" id="IPR052369">
    <property type="entry name" value="UG_Glycosaminoglycan_Hydrolase"/>
</dbReference>
<dbReference type="EMBL" id="GG698946">
    <property type="protein sequence ID" value="EEU35062.1"/>
    <property type="molecule type" value="Genomic_DNA"/>
</dbReference>
<dbReference type="GO" id="GO:0000272">
    <property type="term" value="P:polysaccharide catabolic process"/>
    <property type="evidence" value="ECO:0007669"/>
    <property type="project" value="TreeGrafter"/>
</dbReference>
<dbReference type="SUPFAM" id="SSF48208">
    <property type="entry name" value="Six-hairpin glycosidases"/>
    <property type="match status" value="1"/>
</dbReference>
<dbReference type="Gene3D" id="1.50.10.10">
    <property type="match status" value="1"/>
</dbReference>
<dbReference type="KEGG" id="nhe:NECHADRAFT_82453"/>
<dbReference type="HOGENOM" id="CLU_027158_2_0_1"/>
<dbReference type="PANTHER" id="PTHR36845">
    <property type="entry name" value="HYDROLASE, PUTATIVE (AFU_ORTHOLOGUE AFUA_7G05090)-RELATED"/>
    <property type="match status" value="1"/>
</dbReference>
<keyword evidence="5" id="KW-1185">Reference proteome</keyword>
<keyword evidence="1" id="KW-0378">Hydrolase</keyword>
<dbReference type="GO" id="GO:0052757">
    <property type="term" value="F:chondroitin hydrolase activity"/>
    <property type="evidence" value="ECO:0007669"/>
    <property type="project" value="TreeGrafter"/>
</dbReference>
<reference evidence="4 5" key="1">
    <citation type="journal article" date="2009" name="PLoS Genet.">
        <title>The genome of Nectria haematococca: contribution of supernumerary chromosomes to gene expansion.</title>
        <authorList>
            <person name="Coleman J.J."/>
            <person name="Rounsley S.D."/>
            <person name="Rodriguez-Carres M."/>
            <person name="Kuo A."/>
            <person name="Wasmann C.C."/>
            <person name="Grimwood J."/>
            <person name="Schmutz J."/>
            <person name="Taga M."/>
            <person name="White G.J."/>
            <person name="Zhou S."/>
            <person name="Schwartz D.C."/>
            <person name="Freitag M."/>
            <person name="Ma L.J."/>
            <person name="Danchin E.G."/>
            <person name="Henrissat B."/>
            <person name="Coutinho P.M."/>
            <person name="Nelson D.R."/>
            <person name="Straney D."/>
            <person name="Napoli C.A."/>
            <person name="Barker B.M."/>
            <person name="Gribskov M."/>
            <person name="Rep M."/>
            <person name="Kroken S."/>
            <person name="Molnar I."/>
            <person name="Rensing C."/>
            <person name="Kennell J.C."/>
            <person name="Zamora J."/>
            <person name="Farman M.L."/>
            <person name="Selker E.U."/>
            <person name="Salamov A."/>
            <person name="Shapiro H."/>
            <person name="Pangilinan J."/>
            <person name="Lindquist E."/>
            <person name="Lamers C."/>
            <person name="Grigoriev I.V."/>
            <person name="Geiser D.M."/>
            <person name="Covert S.F."/>
            <person name="Temporini E."/>
            <person name="Vanetten H.D."/>
        </authorList>
    </citation>
    <scope>NUCLEOTIDE SEQUENCE [LARGE SCALE GENOMIC DNA]</scope>
    <source>
        <strain evidence="5">ATCC MYA-4622 / CBS 123669 / FGSC 9596 / NRRL 45880 / 77-13-4</strain>
    </source>
</reference>
<evidence type="ECO:0000256" key="3">
    <source>
        <dbReference type="SAM" id="MobiDB-lite"/>
    </source>
</evidence>
<dbReference type="OMA" id="MYSTFHV"/>
<feature type="compositionally biased region" description="Basic and acidic residues" evidence="3">
    <location>
        <begin position="1"/>
        <end position="10"/>
    </location>
</feature>
<organism evidence="4 5">
    <name type="scientific">Fusarium vanettenii (strain ATCC MYA-4622 / CBS 123669 / FGSC 9596 / NRRL 45880 / 77-13-4)</name>
    <name type="common">Fusarium solani subsp. pisi</name>
    <dbReference type="NCBI Taxonomy" id="660122"/>
    <lineage>
        <taxon>Eukaryota</taxon>
        <taxon>Fungi</taxon>
        <taxon>Dikarya</taxon>
        <taxon>Ascomycota</taxon>
        <taxon>Pezizomycotina</taxon>
        <taxon>Sordariomycetes</taxon>
        <taxon>Hypocreomycetidae</taxon>
        <taxon>Hypocreales</taxon>
        <taxon>Nectriaceae</taxon>
        <taxon>Fusarium</taxon>
        <taxon>Fusarium solani species complex</taxon>
        <taxon>Fusarium vanettenii</taxon>
    </lineage>
</organism>
<gene>
    <name evidence="4" type="ORF">NECHADRAFT_82453</name>
</gene>
<evidence type="ECO:0000313" key="5">
    <source>
        <dbReference type="Proteomes" id="UP000005206"/>
    </source>
</evidence>
<dbReference type="AlphaFoldDB" id="C7ZLN8"/>
<dbReference type="OrthoDB" id="2317065at2759"/>
<dbReference type="PANTHER" id="PTHR36845:SF1">
    <property type="entry name" value="HYDROLASE, PUTATIVE (AFU_ORTHOLOGUE AFUA_7G05090)-RELATED"/>
    <property type="match status" value="1"/>
</dbReference>
<dbReference type="InParanoid" id="C7ZLN8"/>
<dbReference type="RefSeq" id="XP_003040775.1">
    <property type="nucleotide sequence ID" value="XM_003040729.1"/>
</dbReference>
<name>C7ZLN8_FUSV7</name>
<evidence type="ECO:0000256" key="2">
    <source>
        <dbReference type="ARBA" id="ARBA00038358"/>
    </source>
</evidence>
<feature type="region of interest" description="Disordered" evidence="3">
    <location>
        <begin position="1"/>
        <end position="28"/>
    </location>
</feature>